<evidence type="ECO:0000313" key="1">
    <source>
        <dbReference type="EMBL" id="GAH79549.1"/>
    </source>
</evidence>
<proteinExistence type="predicted"/>
<dbReference type="EMBL" id="BARU01044619">
    <property type="protein sequence ID" value="GAH79549.1"/>
    <property type="molecule type" value="Genomic_DNA"/>
</dbReference>
<gene>
    <name evidence="1" type="ORF">S03H2_67986</name>
</gene>
<feature type="non-terminal residue" evidence="1">
    <location>
        <position position="167"/>
    </location>
</feature>
<organism evidence="1">
    <name type="scientific">marine sediment metagenome</name>
    <dbReference type="NCBI Taxonomy" id="412755"/>
    <lineage>
        <taxon>unclassified sequences</taxon>
        <taxon>metagenomes</taxon>
        <taxon>ecological metagenomes</taxon>
    </lineage>
</organism>
<accession>X1JMR2</accession>
<feature type="non-terminal residue" evidence="1">
    <location>
        <position position="1"/>
    </location>
</feature>
<name>X1JMR2_9ZZZZ</name>
<reference evidence="1" key="1">
    <citation type="journal article" date="2014" name="Front. Microbiol.">
        <title>High frequency of phylogenetically diverse reductive dehalogenase-homologous genes in deep subseafloor sedimentary metagenomes.</title>
        <authorList>
            <person name="Kawai M."/>
            <person name="Futagami T."/>
            <person name="Toyoda A."/>
            <person name="Takaki Y."/>
            <person name="Nishi S."/>
            <person name="Hori S."/>
            <person name="Arai W."/>
            <person name="Tsubouchi T."/>
            <person name="Morono Y."/>
            <person name="Uchiyama I."/>
            <person name="Ito T."/>
            <person name="Fujiyama A."/>
            <person name="Inagaki F."/>
            <person name="Takami H."/>
        </authorList>
    </citation>
    <scope>NUCLEOTIDE SEQUENCE</scope>
    <source>
        <strain evidence="1">Expedition CK06-06</strain>
    </source>
</reference>
<comment type="caution">
    <text evidence="1">The sequence shown here is derived from an EMBL/GenBank/DDBJ whole genome shotgun (WGS) entry which is preliminary data.</text>
</comment>
<sequence>YITYYRESSICKNVKSTPSRNFYSVAPCSGGHVRYCYMCGNSKNMWCLCVVSETKDWESKIGIFEGRKAVYNTDILEVLLQHGRLTSWGIAKQIQKNKRPSAATLKSPYYRRLRTESDFYCTQIIYGTIARKGGRLQRLHEKQYILLKDEKWELNPPKADAILLKKP</sequence>
<dbReference type="AlphaFoldDB" id="X1JMR2"/>
<protein>
    <submittedName>
        <fullName evidence="1">Uncharacterized protein</fullName>
    </submittedName>
</protein>